<proteinExistence type="predicted"/>
<keyword evidence="1" id="KW-1133">Transmembrane helix</keyword>
<protein>
    <submittedName>
        <fullName evidence="2">Uncharacterized protein</fullName>
    </submittedName>
</protein>
<dbReference type="STRING" id="454136.NIES2119_05595"/>
<sequence>MKLKTFVFPSLMIVGLAYFQFMSQLDIVFFLKGYVALVPLQIATLIYLGYLHWNKQKKDVLTKN</sequence>
<name>A0A1U7IQM9_9CYAN</name>
<accession>A0A1U7IQM9</accession>
<dbReference type="OrthoDB" id="532694at2"/>
<evidence type="ECO:0000313" key="3">
    <source>
        <dbReference type="Proteomes" id="UP000185860"/>
    </source>
</evidence>
<dbReference type="AlphaFoldDB" id="A0A1U7IQM9"/>
<feature type="transmembrane region" description="Helical" evidence="1">
    <location>
        <begin position="5"/>
        <end position="21"/>
    </location>
</feature>
<keyword evidence="1" id="KW-0812">Transmembrane</keyword>
<organism evidence="2 3">
    <name type="scientific">[Phormidium ambiguum] IAM M-71</name>
    <dbReference type="NCBI Taxonomy" id="454136"/>
    <lineage>
        <taxon>Bacteria</taxon>
        <taxon>Bacillati</taxon>
        <taxon>Cyanobacteriota</taxon>
        <taxon>Cyanophyceae</taxon>
        <taxon>Oscillatoriophycideae</taxon>
        <taxon>Aerosakkonematales</taxon>
        <taxon>Aerosakkonemataceae</taxon>
        <taxon>Floridanema</taxon>
    </lineage>
</organism>
<dbReference type="Proteomes" id="UP000185860">
    <property type="component" value="Unassembled WGS sequence"/>
</dbReference>
<dbReference type="EMBL" id="MRCE01000004">
    <property type="protein sequence ID" value="OKH39724.1"/>
    <property type="molecule type" value="Genomic_DNA"/>
</dbReference>
<keyword evidence="1" id="KW-0472">Membrane</keyword>
<comment type="caution">
    <text evidence="2">The sequence shown here is derived from an EMBL/GenBank/DDBJ whole genome shotgun (WGS) entry which is preliminary data.</text>
</comment>
<evidence type="ECO:0000256" key="1">
    <source>
        <dbReference type="SAM" id="Phobius"/>
    </source>
</evidence>
<gene>
    <name evidence="2" type="ORF">NIES2119_05595</name>
</gene>
<evidence type="ECO:0000313" key="2">
    <source>
        <dbReference type="EMBL" id="OKH39724.1"/>
    </source>
</evidence>
<feature type="transmembrane region" description="Helical" evidence="1">
    <location>
        <begin position="27"/>
        <end position="48"/>
    </location>
</feature>
<reference evidence="2 3" key="1">
    <citation type="submission" date="2016-11" db="EMBL/GenBank/DDBJ databases">
        <title>Draft Genome Sequences of Nine Cyanobacterial Strains from Diverse Habitats.</title>
        <authorList>
            <person name="Zhu T."/>
            <person name="Hou S."/>
            <person name="Lu X."/>
            <person name="Hess W.R."/>
        </authorList>
    </citation>
    <scope>NUCLEOTIDE SEQUENCE [LARGE SCALE GENOMIC DNA]</scope>
    <source>
        <strain evidence="2 3">IAM M-71</strain>
    </source>
</reference>